<dbReference type="Proteomes" id="UP000198614">
    <property type="component" value="Unassembled WGS sequence"/>
</dbReference>
<accession>A0A1G7XYA8</accession>
<sequence>MARVTYLDCLVPPDADPADFFERVQALRMTDRGRTVDLGPLDRATLTLLSRALSSDQHSVYLGLPRGRHDLAVLIGIYLQLIRRGAELTGGSPCPVPDGPVVVVGLRTNVTVRLAQLAIGRQNLSRALRMQRIRGDGRVVDLQGRITRAVDSPSGLFYLNTALGRPSLGSSVGTVVIDRTSMANDQSWERALAWASEHDAARVVGVADLGTQPGSSRAWTQWPWTPALRTDVRHTLGHRSAYGPLTSNALLAHRPAAAPSVAVYRHEQLAELYRTVVAGVVAARRIHTSEPWPQPIADAVRLLNLLWCSWGSIGKQDAWQVLMGRGSGARALARSVSRGTLEGRAGPWGLFRETQWPDLRRSVLDLYELLYDDNPRRDLLLALIAWARADRADVPVLVRTRSRSAAAAVAEELADTLGGDADSLLLAPRSGPAASRGAGTLHVMPYTERLPWDASPRLELHLGVPAASRTGVLFSGAADEHLAVVEQSEYTWLERSADLALHGWHEQIRQTAAVLRLGEVPERVTPPLPVAYGPVDLSRPSTAPEEPPQHDSRLALDLSALFEDYDAPARAIGTSADPGRSATAVAAADDPVPATAVLTEPEGAVLWLRSDEQVDVLIGQRYARVPVTALTPGSRLLRARGDGQSRLHDRLVMVMHDSAEVTAMDTMIGFFRQAITTVHEQRGSWPNVLTALKNLGSEVSSWQAVSKWADGSVIAPEDPQDIHRVALLARDTRLTAGGTWQRLARMAEELRRLHRALGHTAAAAMTEAARGTEGPALRQLKTLCSGIDVSEVLEEFDLVVVRSVGGQKSVSTTALGRVPGPRSASSSPQEAP</sequence>
<dbReference type="InterPro" id="IPR056666">
    <property type="entry name" value="DrmE_C"/>
</dbReference>
<name>A0A1G7XYA8_9ACTN</name>
<protein>
    <recommendedName>
        <fullName evidence="2">DISARM protein DrmE C-terminal domain-containing protein</fullName>
    </recommendedName>
</protein>
<feature type="compositionally biased region" description="Polar residues" evidence="1">
    <location>
        <begin position="823"/>
        <end position="832"/>
    </location>
</feature>
<gene>
    <name evidence="3" type="ORF">SAMN05216260_1354</name>
</gene>
<evidence type="ECO:0000259" key="2">
    <source>
        <dbReference type="Pfam" id="PF24957"/>
    </source>
</evidence>
<dbReference type="EMBL" id="FNAX01000035">
    <property type="protein sequence ID" value="SDG89083.1"/>
    <property type="molecule type" value="Genomic_DNA"/>
</dbReference>
<evidence type="ECO:0000256" key="1">
    <source>
        <dbReference type="SAM" id="MobiDB-lite"/>
    </source>
</evidence>
<feature type="region of interest" description="Disordered" evidence="1">
    <location>
        <begin position="531"/>
        <end position="550"/>
    </location>
</feature>
<dbReference type="Pfam" id="PF24957">
    <property type="entry name" value="DrmE_C"/>
    <property type="match status" value="1"/>
</dbReference>
<feature type="region of interest" description="Disordered" evidence="1">
    <location>
        <begin position="811"/>
        <end position="832"/>
    </location>
</feature>
<reference evidence="3 4" key="1">
    <citation type="submission" date="2016-10" db="EMBL/GenBank/DDBJ databases">
        <authorList>
            <person name="de Groot N.N."/>
        </authorList>
    </citation>
    <scope>NUCLEOTIDE SEQUENCE [LARGE SCALE GENOMIC DNA]</scope>
    <source>
        <strain evidence="3 4">CGMCC 4.1859</strain>
    </source>
</reference>
<evidence type="ECO:0000313" key="3">
    <source>
        <dbReference type="EMBL" id="SDG89083.1"/>
    </source>
</evidence>
<evidence type="ECO:0000313" key="4">
    <source>
        <dbReference type="Proteomes" id="UP000198614"/>
    </source>
</evidence>
<organism evidence="3 4">
    <name type="scientific">Streptomyces griseoaurantiacus</name>
    <dbReference type="NCBI Taxonomy" id="68213"/>
    <lineage>
        <taxon>Bacteria</taxon>
        <taxon>Bacillati</taxon>
        <taxon>Actinomycetota</taxon>
        <taxon>Actinomycetes</taxon>
        <taxon>Kitasatosporales</taxon>
        <taxon>Streptomycetaceae</taxon>
        <taxon>Streptomyces</taxon>
        <taxon>Streptomyces aurantiacus group</taxon>
    </lineage>
</organism>
<dbReference type="OrthoDB" id="3889568at2"/>
<proteinExistence type="predicted"/>
<feature type="domain" description="DISARM protein DrmE C-terminal" evidence="2">
    <location>
        <begin position="606"/>
        <end position="767"/>
    </location>
</feature>
<dbReference type="AlphaFoldDB" id="A0A1G7XYA8"/>